<proteinExistence type="predicted"/>
<evidence type="ECO:0008006" key="3">
    <source>
        <dbReference type="Google" id="ProtNLM"/>
    </source>
</evidence>
<dbReference type="InterPro" id="IPR011990">
    <property type="entry name" value="TPR-like_helical_dom_sf"/>
</dbReference>
<evidence type="ECO:0000313" key="2">
    <source>
        <dbReference type="Proteomes" id="UP000601223"/>
    </source>
</evidence>
<gene>
    <name evidence="1" type="ORF">Cba03nite_28340</name>
</gene>
<dbReference type="SUPFAM" id="SSF48452">
    <property type="entry name" value="TPR-like"/>
    <property type="match status" value="1"/>
</dbReference>
<accession>A0A8J3NKF9</accession>
<comment type="caution">
    <text evidence="1">The sequence shown here is derived from an EMBL/GenBank/DDBJ whole genome shotgun (WGS) entry which is preliminary data.</text>
</comment>
<dbReference type="EMBL" id="BONF01000014">
    <property type="protein sequence ID" value="GIF81485.1"/>
    <property type="molecule type" value="Genomic_DNA"/>
</dbReference>
<dbReference type="Proteomes" id="UP000601223">
    <property type="component" value="Unassembled WGS sequence"/>
</dbReference>
<sequence length="680" mass="74876">MTTSEQELRTAFSAAMAMPDGAAQHAALDAAIRAADAAGQDRLAFEFRDDAIEKYVFGGDDRRAFLAFSLSLAAYDRDPEIGGPGTEHSLLWQFKWIVNALPDFPDIPLDRTYRVLDDMRARYLRGGHSLHPVHQARWQIALHVGDFDQAAASYHDMVTAKRDSLSNCSVCVPTAQADYLNTLGRHTDAIAVAAPHQNSWCRTQPARVRTSLMTAYLHTGKHRRALELHRLAYRTIRTERLHLASLAVHIEFLARTGNETRALELVERHLPWLEAPVSPADTLSFLGPAVLVLRRLGEAGHGAATVQGPTGPDGRRAVVTVDVLRERLQAQAEELAARFDARNGNTYQSELLRQRISAEPVLAKLALSVLDTVGRRTRPLIAQAQARVAEHTAAGDVAAAALARLDAAYLLREHNDREIRLTAAEEAALAVERAGLPEALLRARELLWDLYRGAGQRDDALAVLDLLLAEPSVPTSRRAELLDQAALLFWGEPRAERREQAAALHREAGDRLAELSSLQDAVVCLSGAAPERAVALLERADARLADPPAGIDTDAWESMGGRLHLTAARLHDDRDDELALARAEQAMGCRDDAVRVEAAVFTARHLLRRDRPAEAERLACDVVGDADRANAYRLHVVRATALRALGREEEQAAVMAEHDIETWELDYGADDDDYEDEDDD</sequence>
<keyword evidence="2" id="KW-1185">Reference proteome</keyword>
<organism evidence="1 2">
    <name type="scientific">Catellatospora bangladeshensis</name>
    <dbReference type="NCBI Taxonomy" id="310355"/>
    <lineage>
        <taxon>Bacteria</taxon>
        <taxon>Bacillati</taxon>
        <taxon>Actinomycetota</taxon>
        <taxon>Actinomycetes</taxon>
        <taxon>Micromonosporales</taxon>
        <taxon>Micromonosporaceae</taxon>
        <taxon>Catellatospora</taxon>
    </lineage>
</organism>
<protein>
    <recommendedName>
        <fullName evidence="3">Tetratricopeptide repeat protein</fullName>
    </recommendedName>
</protein>
<dbReference type="RefSeq" id="WP_203745931.1">
    <property type="nucleotide sequence ID" value="NZ_BONF01000014.1"/>
</dbReference>
<evidence type="ECO:0000313" key="1">
    <source>
        <dbReference type="EMBL" id="GIF81485.1"/>
    </source>
</evidence>
<name>A0A8J3NKF9_9ACTN</name>
<reference evidence="1 2" key="1">
    <citation type="submission" date="2021-01" db="EMBL/GenBank/DDBJ databases">
        <title>Whole genome shotgun sequence of Catellatospora bangladeshensis NBRC 107357.</title>
        <authorList>
            <person name="Komaki H."/>
            <person name="Tamura T."/>
        </authorList>
    </citation>
    <scope>NUCLEOTIDE SEQUENCE [LARGE SCALE GENOMIC DNA]</scope>
    <source>
        <strain evidence="1 2">NBRC 107357</strain>
    </source>
</reference>
<dbReference type="AlphaFoldDB" id="A0A8J3NKF9"/>